<evidence type="ECO:0000313" key="3">
    <source>
        <dbReference type="EMBL" id="CEL63330.1"/>
    </source>
</evidence>
<dbReference type="AlphaFoldDB" id="A0A0B7G045"/>
<feature type="coiled-coil region" evidence="1">
    <location>
        <begin position="344"/>
        <end position="395"/>
    </location>
</feature>
<accession>A0A0B7G045</accession>
<name>A0A0B7G045_THACB</name>
<reference evidence="3 4" key="1">
    <citation type="submission" date="2014-11" db="EMBL/GenBank/DDBJ databases">
        <authorList>
            <person name="Wibberg Daniel"/>
        </authorList>
    </citation>
    <scope>NUCLEOTIDE SEQUENCE [LARGE SCALE GENOMIC DNA]</scope>
    <source>
        <strain evidence="3">Rhizoctonia solani AG1-IB 7/3/14</strain>
    </source>
</reference>
<dbReference type="InterPro" id="IPR054586">
    <property type="entry name" value="MACPF_1_fungal"/>
</dbReference>
<gene>
    <name evidence="3" type="ORF">RSOLAG1IB_05374</name>
</gene>
<feature type="domain" description="MACPF-like" evidence="2">
    <location>
        <begin position="3"/>
        <end position="154"/>
    </location>
</feature>
<dbReference type="Proteomes" id="UP000059188">
    <property type="component" value="Unassembled WGS sequence"/>
</dbReference>
<keyword evidence="4" id="KW-1185">Reference proteome</keyword>
<sequence length="633" mass="69486">MFQFPRATVHLTPDDLEPTPELEAAIKRIRARKNVLDLRQLHKDFGHLFCRKVVIGGCLQTTKTITMTAETSENSVRSQFKANVGAAVQTPWASASVKSSLGKGDASDSGSTKTDTKEQLVFEATGGNTIFASDPMRWTVSIAKPNNWRVIEQDTLSSLADAISEIPGYADAPMWFMQAVPSLSKYVEIPRSRTLNVRFKAILNEHVQDKLLGTDGCKYLGHNKSKPLDFVHRHIKVESGAQGSYLTPRYESGKMVLDMTAFTVLLDAASGDPLFSPRSVQGPALLSYKGILGLEGVNRIGRELFIKVEVARGKVAKAKAAGAELAKLKVVAAEAAKINQDKSLAAWAQELMMHVAKMKEVEEEASTLETAHGELSKAEKELRDAEGANETAINNFSGEFKNTVWRLEVPDGGVLAHEARVSVRSQAVKPNPTLSVYRNAQGIYLPTMSSYDGPCFWRILKMNPASREGDPIRDGDDVRLCWRFSDQADGFRDFEEDTFGRRRFTKPNDVGNVLYLKVPYPPIQLASTDIALVLSSAKTRDPIVERFKTLPKGVESNYNLHDLSFRIDSAGDNGMGESMDYMAPTVDSQNPNKDVSWGQDKAQFSVPALFVASILLPGATGPVAGSMLRALML</sequence>
<dbReference type="OrthoDB" id="3035453at2759"/>
<keyword evidence="1" id="KW-0175">Coiled coil</keyword>
<evidence type="ECO:0000256" key="1">
    <source>
        <dbReference type="SAM" id="Coils"/>
    </source>
</evidence>
<proteinExistence type="predicted"/>
<protein>
    <recommendedName>
        <fullName evidence="2">MACPF-like domain-containing protein</fullName>
    </recommendedName>
</protein>
<dbReference type="EMBL" id="LN679107">
    <property type="protein sequence ID" value="CEL63330.1"/>
    <property type="molecule type" value="Genomic_DNA"/>
</dbReference>
<dbReference type="STRING" id="1108050.A0A0B7G045"/>
<dbReference type="Pfam" id="PF22693">
    <property type="entry name" value="MACPF_1"/>
    <property type="match status" value="1"/>
</dbReference>
<organism evidence="3 4">
    <name type="scientific">Thanatephorus cucumeris (strain AG1-IB / isolate 7/3/14)</name>
    <name type="common">Lettuce bottom rot fungus</name>
    <name type="synonym">Rhizoctonia solani</name>
    <dbReference type="NCBI Taxonomy" id="1108050"/>
    <lineage>
        <taxon>Eukaryota</taxon>
        <taxon>Fungi</taxon>
        <taxon>Dikarya</taxon>
        <taxon>Basidiomycota</taxon>
        <taxon>Agaricomycotina</taxon>
        <taxon>Agaricomycetes</taxon>
        <taxon>Cantharellales</taxon>
        <taxon>Ceratobasidiaceae</taxon>
        <taxon>Rhizoctonia</taxon>
        <taxon>Rhizoctonia solani AG-1</taxon>
    </lineage>
</organism>
<evidence type="ECO:0000313" key="4">
    <source>
        <dbReference type="Proteomes" id="UP000059188"/>
    </source>
</evidence>
<evidence type="ECO:0000259" key="2">
    <source>
        <dbReference type="Pfam" id="PF22693"/>
    </source>
</evidence>